<dbReference type="PROSITE" id="PS50105">
    <property type="entry name" value="SAM_DOMAIN"/>
    <property type="match status" value="1"/>
</dbReference>
<protein>
    <recommendedName>
        <fullName evidence="3">SAM domain-containing protein</fullName>
    </recommendedName>
</protein>
<evidence type="ECO:0000256" key="2">
    <source>
        <dbReference type="SAM" id="MobiDB-lite"/>
    </source>
</evidence>
<dbReference type="EMBL" id="JAWJWF010000046">
    <property type="protein sequence ID" value="KAK6624389.1"/>
    <property type="molecule type" value="Genomic_DNA"/>
</dbReference>
<keyword evidence="5" id="KW-1185">Reference proteome</keyword>
<evidence type="ECO:0000256" key="1">
    <source>
        <dbReference type="ARBA" id="ARBA00022737"/>
    </source>
</evidence>
<dbReference type="Proteomes" id="UP001359485">
    <property type="component" value="Unassembled WGS sequence"/>
</dbReference>
<proteinExistence type="predicted"/>
<dbReference type="SMART" id="SM00454">
    <property type="entry name" value="SAM"/>
    <property type="match status" value="1"/>
</dbReference>
<accession>A0ABR1APS6</accession>
<feature type="region of interest" description="Disordered" evidence="2">
    <location>
        <begin position="233"/>
        <end position="252"/>
    </location>
</feature>
<dbReference type="PANTHER" id="PTHR10627">
    <property type="entry name" value="SCP160"/>
    <property type="match status" value="1"/>
</dbReference>
<dbReference type="PANTHER" id="PTHR10627:SF69">
    <property type="entry name" value="PROTEIN BICAUDAL C"/>
    <property type="match status" value="1"/>
</dbReference>
<keyword evidence="1" id="KW-0677">Repeat</keyword>
<organism evidence="4 5">
    <name type="scientific">Polyplax serrata</name>
    <name type="common">Common mouse louse</name>
    <dbReference type="NCBI Taxonomy" id="468196"/>
    <lineage>
        <taxon>Eukaryota</taxon>
        <taxon>Metazoa</taxon>
        <taxon>Ecdysozoa</taxon>
        <taxon>Arthropoda</taxon>
        <taxon>Hexapoda</taxon>
        <taxon>Insecta</taxon>
        <taxon>Pterygota</taxon>
        <taxon>Neoptera</taxon>
        <taxon>Paraneoptera</taxon>
        <taxon>Psocodea</taxon>
        <taxon>Troctomorpha</taxon>
        <taxon>Phthiraptera</taxon>
        <taxon>Anoplura</taxon>
        <taxon>Polyplacidae</taxon>
        <taxon>Polyplax</taxon>
    </lineage>
</organism>
<evidence type="ECO:0000259" key="3">
    <source>
        <dbReference type="PROSITE" id="PS50105"/>
    </source>
</evidence>
<name>A0ABR1APS6_POLSC</name>
<dbReference type="InterPro" id="IPR013761">
    <property type="entry name" value="SAM/pointed_sf"/>
</dbReference>
<sequence length="252" mass="28587">MTVIFILSYPVPPLQVKQCRTYQGLLLFFSHIFSDLSMMKVSPDWSEQRNLGFDSTPIQSLTPIEYEQKKFLAVKALQNMPNSNEVRVPTSAWSGYGFSLTSPSSLFSEQKELLNSHNDLFEADPWKNLGEMSSFANERDQSNTYMSNSNAIESVPSGMLKRIQNCDMDLPTLLVSLGLEKYIQLFKSQEIDMSSFLMFNDVNLKEIGVLAYGARHKMMLAIAELKKRQSPLISAAPGAERKRSHGWPKQEQ</sequence>
<gene>
    <name evidence="4" type="ORF">RUM44_011248</name>
</gene>
<dbReference type="Gene3D" id="1.10.150.50">
    <property type="entry name" value="Transcription Factor, Ets-1"/>
    <property type="match status" value="1"/>
</dbReference>
<dbReference type="Pfam" id="PF00536">
    <property type="entry name" value="SAM_1"/>
    <property type="match status" value="1"/>
</dbReference>
<dbReference type="InterPro" id="IPR001660">
    <property type="entry name" value="SAM"/>
</dbReference>
<dbReference type="SUPFAM" id="SSF47769">
    <property type="entry name" value="SAM/Pointed domain"/>
    <property type="match status" value="1"/>
</dbReference>
<evidence type="ECO:0000313" key="4">
    <source>
        <dbReference type="EMBL" id="KAK6624389.1"/>
    </source>
</evidence>
<evidence type="ECO:0000313" key="5">
    <source>
        <dbReference type="Proteomes" id="UP001359485"/>
    </source>
</evidence>
<comment type="caution">
    <text evidence="4">The sequence shown here is derived from an EMBL/GenBank/DDBJ whole genome shotgun (WGS) entry which is preliminary data.</text>
</comment>
<reference evidence="4 5" key="1">
    <citation type="submission" date="2023-09" db="EMBL/GenBank/DDBJ databases">
        <title>Genomes of two closely related lineages of the louse Polyplax serrata with different host specificities.</title>
        <authorList>
            <person name="Martinu J."/>
            <person name="Tarabai H."/>
            <person name="Stefka J."/>
            <person name="Hypsa V."/>
        </authorList>
    </citation>
    <scope>NUCLEOTIDE SEQUENCE [LARGE SCALE GENOMIC DNA]</scope>
    <source>
        <strain evidence="4">98ZLc_SE</strain>
    </source>
</reference>
<feature type="domain" description="SAM" evidence="3">
    <location>
        <begin position="174"/>
        <end position="228"/>
    </location>
</feature>